<reference evidence="1 2" key="1">
    <citation type="journal article" date="2015" name="Genome Announc.">
        <title>Expanding the biotechnology potential of lactobacilli through comparative genomics of 213 strains and associated genera.</title>
        <authorList>
            <person name="Sun Z."/>
            <person name="Harris H.M."/>
            <person name="McCann A."/>
            <person name="Guo C."/>
            <person name="Argimon S."/>
            <person name="Zhang W."/>
            <person name="Yang X."/>
            <person name="Jeffery I.B."/>
            <person name="Cooney J.C."/>
            <person name="Kagawa T.F."/>
            <person name="Liu W."/>
            <person name="Song Y."/>
            <person name="Salvetti E."/>
            <person name="Wrobel A."/>
            <person name="Rasinkangas P."/>
            <person name="Parkhill J."/>
            <person name="Rea M.C."/>
            <person name="O'Sullivan O."/>
            <person name="Ritari J."/>
            <person name="Douillard F.P."/>
            <person name="Paul Ross R."/>
            <person name="Yang R."/>
            <person name="Briner A.E."/>
            <person name="Felis G.E."/>
            <person name="de Vos W.M."/>
            <person name="Barrangou R."/>
            <person name="Klaenhammer T.R."/>
            <person name="Caufield P.W."/>
            <person name="Cui Y."/>
            <person name="Zhang H."/>
            <person name="O'Toole P.W."/>
        </authorList>
    </citation>
    <scope>NUCLEOTIDE SEQUENCE [LARGE SCALE GENOMIC DNA]</scope>
    <source>
        <strain evidence="1 2">DSM 22467</strain>
    </source>
</reference>
<proteinExistence type="predicted"/>
<evidence type="ECO:0000313" key="2">
    <source>
        <dbReference type="Proteomes" id="UP000051906"/>
    </source>
</evidence>
<dbReference type="Proteomes" id="UP000051906">
    <property type="component" value="Unassembled WGS sequence"/>
</dbReference>
<organism evidence="1 2">
    <name type="scientific">Levilactobacillus paucivorans</name>
    <dbReference type="NCBI Taxonomy" id="616990"/>
    <lineage>
        <taxon>Bacteria</taxon>
        <taxon>Bacillati</taxon>
        <taxon>Bacillota</taxon>
        <taxon>Bacilli</taxon>
        <taxon>Lactobacillales</taxon>
        <taxon>Lactobacillaceae</taxon>
        <taxon>Levilactobacillus</taxon>
    </lineage>
</organism>
<dbReference type="Gene3D" id="1.10.132.100">
    <property type="match status" value="1"/>
</dbReference>
<accession>A0A0R2LQW2</accession>
<gene>
    <name evidence="1" type="ORF">IV54_GL001645</name>
</gene>
<dbReference type="InterPro" id="IPR013381">
    <property type="entry name" value="CRISPR-assoc_prot_Cse1"/>
</dbReference>
<sequence>MDNESFNLTTEPWIKVITLDDNQERTVSLIDLFENAHRYRQLAGDMRSQDLAILRLLLAILTTIYSRFDTEGKLYNWLAINEKSEVNIDADEFDEDDSEDDLFKTWQNLSQAGKFSSVVTQYLKTHADEFDFFGPHPFYQVTTEDYDALVPEVKRVAGGKGQVAIKQLNRQVSESGHTPAIFAPRAGETKNDLPLDELVRWIISYQNFTGVTDKSKVVTDEKFSNSAGWIYRINPVFAKGKSLFETLLLNLILVNEWQDEVEYTLPKPVWEYKSVRDYVTHRKAQLLPDNLAELYTTWSRILHIEWDESGIPHIFSAGIPIFDYEDALIEPMTTWRFDKKEHAYRPAVKGLRSLGIAMWRNFGQYVKVRQSDDVHEPGIVVWLHKLKKKKLISRKAPLILNSVALISDGIATSQSPAAEVVDDMQLQADVLFPSDDQNESLRRWPTRIEDTIALTQIIGTDYFHFASDIGRIRSLDVRPFASGMSAKFYEQLNAPFKEWLEGLTDLDNREEKITLWKQTLQRIVVASVNDVMQASSPRDVKGISTDHGPLNIFTAKNRLMGNVRKHLELKKE</sequence>
<dbReference type="Pfam" id="PF09481">
    <property type="entry name" value="CRISPR_Cse1"/>
    <property type="match status" value="1"/>
</dbReference>
<dbReference type="PATRIC" id="fig|616990.3.peg.1740"/>
<dbReference type="STRING" id="616990.IV54_GL001645"/>
<comment type="caution">
    <text evidence="1">The sequence shown here is derived from an EMBL/GenBank/DDBJ whole genome shotgun (WGS) entry which is preliminary data.</text>
</comment>
<dbReference type="OrthoDB" id="3187690at2"/>
<evidence type="ECO:0000313" key="1">
    <source>
        <dbReference type="EMBL" id="KRO04126.1"/>
    </source>
</evidence>
<keyword evidence="2" id="KW-1185">Reference proteome</keyword>
<dbReference type="AlphaFoldDB" id="A0A0R2LQW2"/>
<protein>
    <submittedName>
        <fullName evidence="1">CRISPR-associated protein, Cse1 family</fullName>
    </submittedName>
</protein>
<dbReference type="EMBL" id="JQCA01000043">
    <property type="protein sequence ID" value="KRO04126.1"/>
    <property type="molecule type" value="Genomic_DNA"/>
</dbReference>
<name>A0A0R2LQW2_9LACO</name>